<dbReference type="EMBL" id="CAKOEU010000008">
    <property type="protein sequence ID" value="CAH1857055.1"/>
    <property type="molecule type" value="Genomic_DNA"/>
</dbReference>
<evidence type="ECO:0000256" key="2">
    <source>
        <dbReference type="SAM" id="Phobius"/>
    </source>
</evidence>
<sequence>MADLLVHWILYISLALIALEVIYAFFRRQASAKPARVRYRYGLLIAIVLTTILLILNQFVQSMSQSILWLGYFSLFISLVQIATAFLGKRGLKPSNFQKFLRIASVGMIFMTPILLLSDNIKAMTTSQNSKEEQSDSRTSSKKSTAKKNSSNASSKTANPDKKGQSQNSDSNQTGTNTGVTGAGQGVANASGNGSLGGNSSQIPSYYGGPAAKQNHINGTMGNGDKANDLPATGVTTNNN</sequence>
<comment type="caution">
    <text evidence="3">The sequence shown here is derived from an EMBL/GenBank/DDBJ whole genome shotgun (WGS) entry which is preliminary data.</text>
</comment>
<feature type="transmembrane region" description="Helical" evidence="2">
    <location>
        <begin position="66"/>
        <end position="88"/>
    </location>
</feature>
<feature type="transmembrane region" description="Helical" evidence="2">
    <location>
        <begin position="100"/>
        <end position="118"/>
    </location>
</feature>
<feature type="compositionally biased region" description="Low complexity" evidence="1">
    <location>
        <begin position="147"/>
        <end position="158"/>
    </location>
</feature>
<protein>
    <submittedName>
        <fullName evidence="3">Uncharacterized protein</fullName>
    </submittedName>
</protein>
<keyword evidence="2" id="KW-0472">Membrane</keyword>
<feature type="compositionally biased region" description="Low complexity" evidence="1">
    <location>
        <begin position="188"/>
        <end position="201"/>
    </location>
</feature>
<evidence type="ECO:0000256" key="1">
    <source>
        <dbReference type="SAM" id="MobiDB-lite"/>
    </source>
</evidence>
<organism evidence="3 4">
    <name type="scientific">Convivina praedatoris</name>
    <dbReference type="NCBI Taxonomy" id="2880963"/>
    <lineage>
        <taxon>Bacteria</taxon>
        <taxon>Bacillati</taxon>
        <taxon>Bacillota</taxon>
        <taxon>Bacilli</taxon>
        <taxon>Lactobacillales</taxon>
        <taxon>Lactobacillaceae</taxon>
        <taxon>Convivina</taxon>
    </lineage>
</organism>
<name>A0ABN8HEZ0_9LACO</name>
<feature type="compositionally biased region" description="Polar residues" evidence="1">
    <location>
        <begin position="165"/>
        <end position="180"/>
    </location>
</feature>
<keyword evidence="2" id="KW-0812">Transmembrane</keyword>
<evidence type="ECO:0000313" key="4">
    <source>
        <dbReference type="Proteomes" id="UP000838102"/>
    </source>
</evidence>
<accession>A0ABN8HEZ0</accession>
<gene>
    <name evidence="3" type="ORF">LMG032447_01430</name>
</gene>
<evidence type="ECO:0000313" key="3">
    <source>
        <dbReference type="EMBL" id="CAH1857055.1"/>
    </source>
</evidence>
<proteinExistence type="predicted"/>
<dbReference type="RefSeq" id="WP_248706753.1">
    <property type="nucleotide sequence ID" value="NZ_CAKOET010000006.1"/>
</dbReference>
<feature type="region of interest" description="Disordered" evidence="1">
    <location>
        <begin position="126"/>
        <end position="240"/>
    </location>
</feature>
<feature type="transmembrane region" description="Helical" evidence="2">
    <location>
        <begin position="38"/>
        <end position="60"/>
    </location>
</feature>
<feature type="transmembrane region" description="Helical" evidence="2">
    <location>
        <begin position="6"/>
        <end position="26"/>
    </location>
</feature>
<dbReference type="Proteomes" id="UP000838102">
    <property type="component" value="Unassembled WGS sequence"/>
</dbReference>
<keyword evidence="2" id="KW-1133">Transmembrane helix</keyword>
<keyword evidence="4" id="KW-1185">Reference proteome</keyword>
<reference evidence="3" key="1">
    <citation type="submission" date="2022-03" db="EMBL/GenBank/DDBJ databases">
        <authorList>
            <person name="Hettiarachchi G."/>
        </authorList>
    </citation>
    <scope>NUCLEOTIDE SEQUENCE</scope>
    <source>
        <strain evidence="3">LMG 32447</strain>
    </source>
</reference>